<dbReference type="VEuPathDB" id="TriTrypDB:TCSYLVIO_003806"/>
<reference evidence="3 4" key="1">
    <citation type="journal article" date="2018" name="Microb. Genom.">
        <title>Expanding an expanded genome: long-read sequencing of Trypanosoma cruzi.</title>
        <authorList>
            <person name="Berna L."/>
            <person name="Rodriguez M."/>
            <person name="Chiribao M.L."/>
            <person name="Parodi-Talice A."/>
            <person name="Pita S."/>
            <person name="Rijo G."/>
            <person name="Alvarez-Valin F."/>
            <person name="Robello C."/>
        </authorList>
    </citation>
    <scope>NUCLEOTIDE SEQUENCE [LARGE SCALE GENOMIC DNA]</scope>
    <source>
        <strain evidence="3 4">Dm28c</strain>
    </source>
</reference>
<dbReference type="VEuPathDB" id="TriTrypDB:C4B63_7g261"/>
<keyword evidence="2" id="KW-1133">Transmembrane helix</keyword>
<feature type="compositionally biased region" description="Basic and acidic residues" evidence="1">
    <location>
        <begin position="153"/>
        <end position="171"/>
    </location>
</feature>
<dbReference type="Proteomes" id="UP000246121">
    <property type="component" value="Unassembled WGS sequence"/>
</dbReference>
<dbReference type="VEuPathDB" id="TriTrypDB:BCY84_20633"/>
<proteinExistence type="predicted"/>
<dbReference type="EMBL" id="PRFA01000007">
    <property type="protein sequence ID" value="PWV00191.1"/>
    <property type="molecule type" value="Genomic_DNA"/>
</dbReference>
<dbReference type="VEuPathDB" id="TriTrypDB:C3747_63g56"/>
<evidence type="ECO:0000256" key="1">
    <source>
        <dbReference type="SAM" id="MobiDB-lite"/>
    </source>
</evidence>
<evidence type="ECO:0000256" key="2">
    <source>
        <dbReference type="SAM" id="Phobius"/>
    </source>
</evidence>
<feature type="region of interest" description="Disordered" evidence="1">
    <location>
        <begin position="1"/>
        <end position="58"/>
    </location>
</feature>
<feature type="transmembrane region" description="Helical" evidence="2">
    <location>
        <begin position="419"/>
        <end position="442"/>
    </location>
</feature>
<dbReference type="VEuPathDB" id="TriTrypDB:TcBrA4_0124440"/>
<organism evidence="3 4">
    <name type="scientific">Trypanosoma cruzi</name>
    <dbReference type="NCBI Taxonomy" id="5693"/>
    <lineage>
        <taxon>Eukaryota</taxon>
        <taxon>Discoba</taxon>
        <taxon>Euglenozoa</taxon>
        <taxon>Kinetoplastea</taxon>
        <taxon>Metakinetoplastina</taxon>
        <taxon>Trypanosomatida</taxon>
        <taxon>Trypanosomatidae</taxon>
        <taxon>Trypanosoma</taxon>
        <taxon>Schizotrypanum</taxon>
    </lineage>
</organism>
<evidence type="ECO:0000313" key="4">
    <source>
        <dbReference type="Proteomes" id="UP000246121"/>
    </source>
</evidence>
<sequence>MPRRDSVAGEGTLPGIPPNAPRGETTNGGPDREGRQAESRDNEDGNGDIAAGNSTARVGEEIVEPSIEDLVEEAEINLDAPCANLPLLRAQELKIIGRCVTFLGETTVEGERVLLHYEGVVAMITKDTVMLLQVRRYTKEDFLKYQEMIEAEKRDEHKKDDHQELHGEMDRNGNGSAHAGNEEMMNFHAASEATSNDDVHHDMHIVDCNILAAQETRENAGMPEPDPPLTRQNRLLGTRTMGPVPFMTFSRRRIHNVVFGHDPQNSLYSIFQNPSRRYFDMQCLRMFVRRYLVHTSQGNNPRKINLRPFIEWRCNCKGIADDLLVNVAKQELAYLIKTEREMAKAAERLANNRRNFFHTYQPTHRLFRATGILFLTRIPAQTFSLAILEMLVSLLLLGFSAYSFATAPPILIYGYVKDYTFSVTFAGIVSLLASGMTAFHSLRMRIPLTFSIHTALRLVAATVAIALDTMALVMIGGAVSYSHILGYLFRLAQESAELCYYYALHNCTGFGEICGPDNMSPICMQHKCPSNRTTTCTQPLTATLIRIFIPFIAISMVLVALFMIDHLLHYRLLQASRLLMARM</sequence>
<dbReference type="VEuPathDB" id="TriTrypDB:Tc_MARK_6319"/>
<gene>
    <name evidence="3" type="ORF">C4B63_7g261</name>
</gene>
<keyword evidence="2" id="KW-0812">Transmembrane</keyword>
<dbReference type="VEuPathDB" id="TriTrypDB:TCDM_02799"/>
<comment type="caution">
    <text evidence="3">The sequence shown here is derived from an EMBL/GenBank/DDBJ whole genome shotgun (WGS) entry which is preliminary data.</text>
</comment>
<dbReference type="VEuPathDB" id="TriTrypDB:TcCLB.504057.130"/>
<dbReference type="AlphaFoldDB" id="A0A2V2VV97"/>
<feature type="transmembrane region" description="Helical" evidence="2">
    <location>
        <begin position="454"/>
        <end position="481"/>
    </location>
</feature>
<name>A0A2V2VV97_TRYCR</name>
<protein>
    <submittedName>
        <fullName evidence="3">Uncharacterized protein</fullName>
    </submittedName>
</protein>
<feature type="region of interest" description="Disordered" evidence="1">
    <location>
        <begin position="153"/>
        <end position="178"/>
    </location>
</feature>
<dbReference type="VEuPathDB" id="TriTrypDB:ECC02_002537"/>
<evidence type="ECO:0000313" key="3">
    <source>
        <dbReference type="EMBL" id="PWV00191.1"/>
    </source>
</evidence>
<feature type="compositionally biased region" description="Basic and acidic residues" evidence="1">
    <location>
        <begin position="30"/>
        <end position="43"/>
    </location>
</feature>
<feature type="transmembrane region" description="Helical" evidence="2">
    <location>
        <begin position="547"/>
        <end position="568"/>
    </location>
</feature>
<feature type="transmembrane region" description="Helical" evidence="2">
    <location>
        <begin position="383"/>
        <end position="407"/>
    </location>
</feature>
<dbReference type="VEuPathDB" id="TriTrypDB:TcCL_ESM11122"/>
<accession>A0A2V2VV97</accession>
<dbReference type="VEuPathDB" id="TriTrypDB:TcG_02667"/>
<keyword evidence="2" id="KW-0472">Membrane</keyword>